<dbReference type="Pfam" id="PF04955">
    <property type="entry name" value="HupE_UreJ"/>
    <property type="match status" value="1"/>
</dbReference>
<evidence type="ECO:0000256" key="2">
    <source>
        <dbReference type="SAM" id="SignalP"/>
    </source>
</evidence>
<dbReference type="RefSeq" id="WP_120368782.1">
    <property type="nucleotide sequence ID" value="NZ_RAXU01000001.1"/>
</dbReference>
<comment type="caution">
    <text evidence="3">The sequence shown here is derived from an EMBL/GenBank/DDBJ whole genome shotgun (WGS) entry which is preliminary data.</text>
</comment>
<proteinExistence type="predicted"/>
<feature type="chain" id="PRO_5017232657" evidence="2">
    <location>
        <begin position="23"/>
        <end position="190"/>
    </location>
</feature>
<sequence>MRSFNKKIIVAGLSLLPMVAMAHPGHDQSHMGFWEGFIHPFTGLDHLVMAIGFGVLLWTVAKQWRILGIIGLCLSLVIGFILGAQQIVSANVAEYGIIASLVVLAAALWSKSYRVLPIAAVLTASFHGMAHGVELAPQGHVVGLILGMICGMAILYAVGLGLGEFIRRYVPYGRKIMAGLAAMIAIIGLS</sequence>
<evidence type="ECO:0000313" key="3">
    <source>
        <dbReference type="EMBL" id="RKG36319.1"/>
    </source>
</evidence>
<feature type="transmembrane region" description="Helical" evidence="1">
    <location>
        <begin position="116"/>
        <end position="133"/>
    </location>
</feature>
<organism evidence="3 4">
    <name type="scientific">Acinetobacter guerrae</name>
    <dbReference type="NCBI Taxonomy" id="1843371"/>
    <lineage>
        <taxon>Bacteria</taxon>
        <taxon>Pseudomonadati</taxon>
        <taxon>Pseudomonadota</taxon>
        <taxon>Gammaproteobacteria</taxon>
        <taxon>Moraxellales</taxon>
        <taxon>Moraxellaceae</taxon>
        <taxon>Acinetobacter</taxon>
    </lineage>
</organism>
<evidence type="ECO:0000256" key="1">
    <source>
        <dbReference type="SAM" id="Phobius"/>
    </source>
</evidence>
<dbReference type="Proteomes" id="UP000269001">
    <property type="component" value="Unassembled WGS sequence"/>
</dbReference>
<feature type="transmembrane region" description="Helical" evidence="1">
    <location>
        <begin position="172"/>
        <end position="189"/>
    </location>
</feature>
<keyword evidence="1" id="KW-1133">Transmembrane helix</keyword>
<feature type="transmembrane region" description="Helical" evidence="1">
    <location>
        <begin position="139"/>
        <end position="160"/>
    </location>
</feature>
<reference evidence="3 4" key="1">
    <citation type="submission" date="2018-09" db="EMBL/GenBank/DDBJ databases">
        <title>The draft genome of Acinetobacter spp. strains.</title>
        <authorList>
            <person name="Qin J."/>
            <person name="Feng Y."/>
            <person name="Zong Z."/>
        </authorList>
    </citation>
    <scope>NUCLEOTIDE SEQUENCE [LARGE SCALE GENOMIC DNA]</scope>
    <source>
        <strain evidence="3 4">WCHAc060096</strain>
    </source>
</reference>
<dbReference type="AlphaFoldDB" id="A0A3A8EQA1"/>
<accession>A0A3A8EQA1</accession>
<feature type="transmembrane region" description="Helical" evidence="1">
    <location>
        <begin position="92"/>
        <end position="109"/>
    </location>
</feature>
<keyword evidence="1" id="KW-0812">Transmembrane</keyword>
<keyword evidence="4" id="KW-1185">Reference proteome</keyword>
<keyword evidence="1" id="KW-0472">Membrane</keyword>
<dbReference type="EMBL" id="RAXU01000001">
    <property type="protein sequence ID" value="RKG36319.1"/>
    <property type="molecule type" value="Genomic_DNA"/>
</dbReference>
<feature type="signal peptide" evidence="2">
    <location>
        <begin position="1"/>
        <end position="22"/>
    </location>
</feature>
<gene>
    <name evidence="3" type="ORF">D7V21_01645</name>
</gene>
<feature type="transmembrane region" description="Helical" evidence="1">
    <location>
        <begin position="38"/>
        <end position="59"/>
    </location>
</feature>
<feature type="transmembrane region" description="Helical" evidence="1">
    <location>
        <begin position="66"/>
        <end position="86"/>
    </location>
</feature>
<dbReference type="InterPro" id="IPR007038">
    <property type="entry name" value="HupE_UreJ"/>
</dbReference>
<dbReference type="PIRSF" id="PIRSF016919">
    <property type="entry name" value="HupE_UreJ"/>
    <property type="match status" value="1"/>
</dbReference>
<evidence type="ECO:0000313" key="4">
    <source>
        <dbReference type="Proteomes" id="UP000269001"/>
    </source>
</evidence>
<keyword evidence="2" id="KW-0732">Signal</keyword>
<name>A0A3A8EQA1_9GAMM</name>
<protein>
    <submittedName>
        <fullName evidence="3">Urease accessory protein</fullName>
    </submittedName>
</protein>